<comment type="caution">
    <text evidence="1">The sequence shown here is derived from an EMBL/GenBank/DDBJ whole genome shotgun (WGS) entry which is preliminary data.</text>
</comment>
<dbReference type="RefSeq" id="WP_006008715.1">
    <property type="nucleotide sequence ID" value="NZ_AUAV01000016.1"/>
</dbReference>
<evidence type="ECO:0000313" key="2">
    <source>
        <dbReference type="Proteomes" id="UP000006251"/>
    </source>
</evidence>
<gene>
    <name evidence="1" type="ORF">GPAL_0412</name>
</gene>
<dbReference type="Proteomes" id="UP000006251">
    <property type="component" value="Unassembled WGS sequence"/>
</dbReference>
<reference evidence="2" key="1">
    <citation type="journal article" date="2014" name="Environ. Microbiol.">
        <title>Comparative genomics of the marine bacterial genus Glaciecola reveals the high degree of genomic diversity and genomic characteristic for cold adaptation.</title>
        <authorList>
            <person name="Qin Q.L."/>
            <person name="Xie B.B."/>
            <person name="Yu Y."/>
            <person name="Shu Y.L."/>
            <person name="Rong J.C."/>
            <person name="Zhang Y.J."/>
            <person name="Zhao D.L."/>
            <person name="Chen X.L."/>
            <person name="Zhang X.Y."/>
            <person name="Chen B."/>
            <person name="Zhou B.C."/>
            <person name="Zhang Y.Z."/>
        </authorList>
    </citation>
    <scope>NUCLEOTIDE SEQUENCE [LARGE SCALE GENOMIC DNA]</scope>
    <source>
        <strain evidence="2">ACAM 615</strain>
    </source>
</reference>
<keyword evidence="2" id="KW-1185">Reference proteome</keyword>
<protein>
    <submittedName>
        <fullName evidence="1">Uncharacterized protein</fullName>
    </submittedName>
</protein>
<organism evidence="1 2">
    <name type="scientific">Brumicola pallidula DSM 14239 = ACAM 615</name>
    <dbReference type="NCBI Taxonomy" id="1121922"/>
    <lineage>
        <taxon>Bacteria</taxon>
        <taxon>Pseudomonadati</taxon>
        <taxon>Pseudomonadota</taxon>
        <taxon>Gammaproteobacteria</taxon>
        <taxon>Alteromonadales</taxon>
        <taxon>Alteromonadaceae</taxon>
        <taxon>Brumicola</taxon>
    </lineage>
</organism>
<proteinExistence type="predicted"/>
<name>K6ZAD3_9ALTE</name>
<dbReference type="EMBL" id="BAEQ01000009">
    <property type="protein sequence ID" value="GAC27292.1"/>
    <property type="molecule type" value="Genomic_DNA"/>
</dbReference>
<accession>K6ZAD3</accession>
<sequence>MMVVVALDRILHMNTLIKDFDPDIEIEGIELPMKSRVNLK</sequence>
<dbReference type="AlphaFoldDB" id="K6ZAD3"/>
<evidence type="ECO:0000313" key="1">
    <source>
        <dbReference type="EMBL" id="GAC27292.1"/>
    </source>
</evidence>